<evidence type="ECO:0000313" key="3">
    <source>
        <dbReference type="Proteomes" id="UP000053477"/>
    </source>
</evidence>
<reference evidence="2 3" key="1">
    <citation type="submission" date="2015-04" db="EMBL/GenBank/DDBJ databases">
        <title>Complete genome sequence of Schizopora paradoxa KUC8140, a cosmopolitan wood degrader in East Asia.</title>
        <authorList>
            <consortium name="DOE Joint Genome Institute"/>
            <person name="Min B."/>
            <person name="Park H."/>
            <person name="Jang Y."/>
            <person name="Kim J.-J."/>
            <person name="Kim K.H."/>
            <person name="Pangilinan J."/>
            <person name="Lipzen A."/>
            <person name="Riley R."/>
            <person name="Grigoriev I.V."/>
            <person name="Spatafora J.W."/>
            <person name="Choi I.-G."/>
        </authorList>
    </citation>
    <scope>NUCLEOTIDE SEQUENCE [LARGE SCALE GENOMIC DNA]</scope>
    <source>
        <strain evidence="2 3">KUC8140</strain>
    </source>
</reference>
<keyword evidence="1" id="KW-0812">Transmembrane</keyword>
<dbReference type="Proteomes" id="UP000053477">
    <property type="component" value="Unassembled WGS sequence"/>
</dbReference>
<feature type="transmembrane region" description="Helical" evidence="1">
    <location>
        <begin position="43"/>
        <end position="66"/>
    </location>
</feature>
<organism evidence="2 3">
    <name type="scientific">Schizopora paradoxa</name>
    <dbReference type="NCBI Taxonomy" id="27342"/>
    <lineage>
        <taxon>Eukaryota</taxon>
        <taxon>Fungi</taxon>
        <taxon>Dikarya</taxon>
        <taxon>Basidiomycota</taxon>
        <taxon>Agaricomycotina</taxon>
        <taxon>Agaricomycetes</taxon>
        <taxon>Hymenochaetales</taxon>
        <taxon>Schizoporaceae</taxon>
        <taxon>Schizopora</taxon>
    </lineage>
</organism>
<dbReference type="AlphaFoldDB" id="A0A0H2RFX2"/>
<keyword evidence="3" id="KW-1185">Reference proteome</keyword>
<keyword evidence="1" id="KW-0472">Membrane</keyword>
<accession>A0A0H2RFX2</accession>
<gene>
    <name evidence="2" type="ORF">SCHPADRAFT_934164</name>
</gene>
<sequence>MLPSPPSSPSLRSLVFTVTPMAHISRDTAFSTMSNTPSWASHYGVAIQHFAVVVGLLFANISFVEFSDITVIQPYLALRIQDFADLERRFSISVSSLVLVQAWARMRGRLMRAMTLQYVFL</sequence>
<keyword evidence="1" id="KW-1133">Transmembrane helix</keyword>
<evidence type="ECO:0000256" key="1">
    <source>
        <dbReference type="SAM" id="Phobius"/>
    </source>
</evidence>
<dbReference type="InParanoid" id="A0A0H2RFX2"/>
<evidence type="ECO:0000313" key="2">
    <source>
        <dbReference type="EMBL" id="KLO03836.1"/>
    </source>
</evidence>
<name>A0A0H2RFX2_9AGAM</name>
<proteinExistence type="predicted"/>
<protein>
    <submittedName>
        <fullName evidence="2">Uncharacterized protein</fullName>
    </submittedName>
</protein>
<dbReference type="EMBL" id="KQ086969">
    <property type="protein sequence ID" value="KLO03836.1"/>
    <property type="molecule type" value="Genomic_DNA"/>
</dbReference>